<evidence type="ECO:0000259" key="1">
    <source>
        <dbReference type="Pfam" id="PF04389"/>
    </source>
</evidence>
<dbReference type="EMBL" id="JBHMEI010000104">
    <property type="protein sequence ID" value="MFB9209434.1"/>
    <property type="molecule type" value="Genomic_DNA"/>
</dbReference>
<reference evidence="2 3" key="1">
    <citation type="submission" date="2024-09" db="EMBL/GenBank/DDBJ databases">
        <authorList>
            <person name="Sun Q."/>
            <person name="Mori K."/>
        </authorList>
    </citation>
    <scope>NUCLEOTIDE SEQUENCE [LARGE SCALE GENOMIC DNA]</scope>
    <source>
        <strain evidence="2 3">CCM 3426</strain>
    </source>
</reference>
<dbReference type="Gene3D" id="3.40.630.10">
    <property type="entry name" value="Zn peptidases"/>
    <property type="match status" value="1"/>
</dbReference>
<dbReference type="SUPFAM" id="SSF53187">
    <property type="entry name" value="Zn-dependent exopeptidases"/>
    <property type="match status" value="1"/>
</dbReference>
<keyword evidence="3" id="KW-1185">Reference proteome</keyword>
<organism evidence="2 3">
    <name type="scientific">Nonomuraea spiralis</name>
    <dbReference type="NCBI Taxonomy" id="46182"/>
    <lineage>
        <taxon>Bacteria</taxon>
        <taxon>Bacillati</taxon>
        <taxon>Actinomycetota</taxon>
        <taxon>Actinomycetes</taxon>
        <taxon>Streptosporangiales</taxon>
        <taxon>Streptosporangiaceae</taxon>
        <taxon>Nonomuraea</taxon>
    </lineage>
</organism>
<dbReference type="Pfam" id="PF04389">
    <property type="entry name" value="Peptidase_M28"/>
    <property type="match status" value="1"/>
</dbReference>
<dbReference type="RefSeq" id="WP_229824088.1">
    <property type="nucleotide sequence ID" value="NZ_BMRC01000006.1"/>
</dbReference>
<evidence type="ECO:0000313" key="2">
    <source>
        <dbReference type="EMBL" id="MFB9209434.1"/>
    </source>
</evidence>
<dbReference type="Proteomes" id="UP001589647">
    <property type="component" value="Unassembled WGS sequence"/>
</dbReference>
<name>A0ABV5IY04_9ACTN</name>
<comment type="caution">
    <text evidence="2">The sequence shown here is derived from an EMBL/GenBank/DDBJ whole genome shotgun (WGS) entry which is preliminary data.</text>
</comment>
<gene>
    <name evidence="2" type="ORF">ACFFV7_50195</name>
</gene>
<sequence>MIPDLIPDAARMMGWIETVTSRGVRRPGYPADDWTAEWAAGRFTEFGLHDVRLAPVELPVWRPVTATLVVRLDADPSRVVRVAASALPYTTPKATVTAPVSREVVPGAIVVPEYAFTELPQSYVRDLATAVHDPEGVFGELVQTLPFQLDYLDVIQGVMDAGAAAFAGALTGVPWETRDYYVPYDAVHRDLPAVWLSGADSRRVLDLVDEGPCTGTLTVESETGPGLSHNVIGTLPGRSDQWVIIGSHHDAPWASAVEDASGIALVLAAARYWAGVPERDRPHNLIFLLTAGHMAHAAGTRAFIEENRALLDDVVLQLHLEHAARRCVVVDGELVPTGDPEPGWWFTTRKPELESLVAAAVVAEDLRRSFVLPPDVFSPMPPTDGAFFHPEGVPLVHFLSAPMYLFDSADTLDKVDEARLEPLTRAAVRIVEGTAGWRRR</sequence>
<protein>
    <submittedName>
        <fullName evidence="2">M28 family metallopeptidase</fullName>
    </submittedName>
</protein>
<evidence type="ECO:0000313" key="3">
    <source>
        <dbReference type="Proteomes" id="UP001589647"/>
    </source>
</evidence>
<dbReference type="Gene3D" id="3.50.30.30">
    <property type="match status" value="1"/>
</dbReference>
<proteinExistence type="predicted"/>
<accession>A0ABV5IY04</accession>
<dbReference type="InterPro" id="IPR007484">
    <property type="entry name" value="Peptidase_M28"/>
</dbReference>
<feature type="domain" description="Peptidase M28" evidence="1">
    <location>
        <begin position="230"/>
        <end position="427"/>
    </location>
</feature>